<dbReference type="InterPro" id="IPR011711">
    <property type="entry name" value="GntR_C"/>
</dbReference>
<evidence type="ECO:0000259" key="4">
    <source>
        <dbReference type="PROSITE" id="PS50949"/>
    </source>
</evidence>
<dbReference type="Proteomes" id="UP001589799">
    <property type="component" value="Unassembled WGS sequence"/>
</dbReference>
<name>A0ABV6I862_9RHOB</name>
<evidence type="ECO:0000313" key="5">
    <source>
        <dbReference type="EMBL" id="MFC0342074.1"/>
    </source>
</evidence>
<dbReference type="Pfam" id="PF00392">
    <property type="entry name" value="GntR"/>
    <property type="match status" value="1"/>
</dbReference>
<dbReference type="InterPro" id="IPR036388">
    <property type="entry name" value="WH-like_DNA-bd_sf"/>
</dbReference>
<keyword evidence="3" id="KW-0804">Transcription</keyword>
<keyword evidence="6" id="KW-1185">Reference proteome</keyword>
<reference evidence="5 6" key="1">
    <citation type="submission" date="2024-09" db="EMBL/GenBank/DDBJ databases">
        <authorList>
            <person name="Sun Q."/>
            <person name="Mori K."/>
        </authorList>
    </citation>
    <scope>NUCLEOTIDE SEQUENCE [LARGE SCALE GENOMIC DNA]</scope>
    <source>
        <strain evidence="5 6">KCTC 22789</strain>
    </source>
</reference>
<dbReference type="EMBL" id="JBHLWE010000046">
    <property type="protein sequence ID" value="MFC0342074.1"/>
    <property type="molecule type" value="Genomic_DNA"/>
</dbReference>
<dbReference type="SUPFAM" id="SSF48008">
    <property type="entry name" value="GntR ligand-binding domain-like"/>
    <property type="match status" value="1"/>
</dbReference>
<evidence type="ECO:0000313" key="6">
    <source>
        <dbReference type="Proteomes" id="UP001589799"/>
    </source>
</evidence>
<dbReference type="SMART" id="SM00345">
    <property type="entry name" value="HTH_GNTR"/>
    <property type="match status" value="1"/>
</dbReference>
<dbReference type="SUPFAM" id="SSF46785">
    <property type="entry name" value="Winged helix' DNA-binding domain"/>
    <property type="match status" value="1"/>
</dbReference>
<dbReference type="RefSeq" id="WP_377699679.1">
    <property type="nucleotide sequence ID" value="NZ_JBHLWE010000046.1"/>
</dbReference>
<dbReference type="Gene3D" id="1.10.10.10">
    <property type="entry name" value="Winged helix-like DNA-binding domain superfamily/Winged helix DNA-binding domain"/>
    <property type="match status" value="1"/>
</dbReference>
<sequence length="236" mass="26669">MAPEGAPVGKSLQHKTMAMAAAEALRDRILSSEYPPGLQLKQENLAREFGMSRIPLREAFLILEREGLIRMLPHKGAIVTELTAEEVDDLFSMRMLVEPWLLERSAARLTAEDFIELDRIQSAYAASLDSNDIAMWNGLNKDFHMRLYRHAGSPRMLSLVANLLTECDIHTRIQPLGIPGDRERAVAEHRALLDLCRARREAEAADLLRQHIDHIRQGLLDLARRRHEQDGPGALC</sequence>
<feature type="domain" description="HTH gntR-type" evidence="4">
    <location>
        <begin position="15"/>
        <end position="82"/>
    </location>
</feature>
<dbReference type="Pfam" id="PF07729">
    <property type="entry name" value="FCD"/>
    <property type="match status" value="1"/>
</dbReference>
<dbReference type="Gene3D" id="1.20.120.530">
    <property type="entry name" value="GntR ligand-binding domain-like"/>
    <property type="match status" value="1"/>
</dbReference>
<dbReference type="PANTHER" id="PTHR43537:SF41">
    <property type="entry name" value="TRANSCRIPTIONAL REGULATORY PROTEIN"/>
    <property type="match status" value="1"/>
</dbReference>
<organism evidence="5 6">
    <name type="scientific">Paracoccus niistensis</name>
    <dbReference type="NCBI Taxonomy" id="632935"/>
    <lineage>
        <taxon>Bacteria</taxon>
        <taxon>Pseudomonadati</taxon>
        <taxon>Pseudomonadota</taxon>
        <taxon>Alphaproteobacteria</taxon>
        <taxon>Rhodobacterales</taxon>
        <taxon>Paracoccaceae</taxon>
        <taxon>Paracoccus</taxon>
    </lineage>
</organism>
<dbReference type="CDD" id="cd07377">
    <property type="entry name" value="WHTH_GntR"/>
    <property type="match status" value="1"/>
</dbReference>
<evidence type="ECO:0000256" key="2">
    <source>
        <dbReference type="ARBA" id="ARBA00023125"/>
    </source>
</evidence>
<dbReference type="PANTHER" id="PTHR43537">
    <property type="entry name" value="TRANSCRIPTIONAL REGULATOR, GNTR FAMILY"/>
    <property type="match status" value="1"/>
</dbReference>
<evidence type="ECO:0000256" key="1">
    <source>
        <dbReference type="ARBA" id="ARBA00023015"/>
    </source>
</evidence>
<dbReference type="InterPro" id="IPR000524">
    <property type="entry name" value="Tscrpt_reg_HTH_GntR"/>
</dbReference>
<dbReference type="PROSITE" id="PS50949">
    <property type="entry name" value="HTH_GNTR"/>
    <property type="match status" value="1"/>
</dbReference>
<dbReference type="InterPro" id="IPR036390">
    <property type="entry name" value="WH_DNA-bd_sf"/>
</dbReference>
<protein>
    <submittedName>
        <fullName evidence="5">GntR family transcriptional regulator</fullName>
    </submittedName>
</protein>
<keyword evidence="1" id="KW-0805">Transcription regulation</keyword>
<proteinExistence type="predicted"/>
<dbReference type="SMART" id="SM00895">
    <property type="entry name" value="FCD"/>
    <property type="match status" value="1"/>
</dbReference>
<dbReference type="InterPro" id="IPR008920">
    <property type="entry name" value="TF_FadR/GntR_C"/>
</dbReference>
<comment type="caution">
    <text evidence="5">The sequence shown here is derived from an EMBL/GenBank/DDBJ whole genome shotgun (WGS) entry which is preliminary data.</text>
</comment>
<keyword evidence="2" id="KW-0238">DNA-binding</keyword>
<gene>
    <name evidence="5" type="ORF">ACFFII_15005</name>
</gene>
<evidence type="ECO:0000256" key="3">
    <source>
        <dbReference type="ARBA" id="ARBA00023163"/>
    </source>
</evidence>
<accession>A0ABV6I862</accession>